<accession>A0A9N8HVZ1</accession>
<keyword evidence="5" id="KW-0443">Lipid metabolism</keyword>
<dbReference type="SUPFAM" id="SSF53335">
    <property type="entry name" value="S-adenosyl-L-methionine-dependent methyltransferases"/>
    <property type="match status" value="1"/>
</dbReference>
<dbReference type="GO" id="GO:0008168">
    <property type="term" value="F:methyltransferase activity"/>
    <property type="evidence" value="ECO:0007669"/>
    <property type="project" value="UniProtKB-KW"/>
</dbReference>
<keyword evidence="4" id="KW-0949">S-adenosyl-L-methionine</keyword>
<dbReference type="Pfam" id="PF02353">
    <property type="entry name" value="CMAS"/>
    <property type="match status" value="1"/>
</dbReference>
<dbReference type="Proteomes" id="UP001153069">
    <property type="component" value="Unassembled WGS sequence"/>
</dbReference>
<comment type="similarity">
    <text evidence="1">Belongs to the CFA/CMAS family.</text>
</comment>
<gene>
    <name evidence="6" type="ORF">SEMRO_2034_G311980.1</name>
</gene>
<keyword evidence="3" id="KW-0808">Transferase</keyword>
<dbReference type="GO" id="GO:0008610">
    <property type="term" value="P:lipid biosynthetic process"/>
    <property type="evidence" value="ECO:0007669"/>
    <property type="project" value="InterPro"/>
</dbReference>
<dbReference type="InterPro" id="IPR029063">
    <property type="entry name" value="SAM-dependent_MTases_sf"/>
</dbReference>
<dbReference type="InterPro" id="IPR050723">
    <property type="entry name" value="CFA/CMAS"/>
</dbReference>
<dbReference type="PANTHER" id="PTHR43667:SF1">
    <property type="entry name" value="CYCLOPROPANE-FATTY-ACYL-PHOSPHOLIPID SYNTHASE"/>
    <property type="match status" value="1"/>
</dbReference>
<organism evidence="6 7">
    <name type="scientific">Seminavis robusta</name>
    <dbReference type="NCBI Taxonomy" id="568900"/>
    <lineage>
        <taxon>Eukaryota</taxon>
        <taxon>Sar</taxon>
        <taxon>Stramenopiles</taxon>
        <taxon>Ochrophyta</taxon>
        <taxon>Bacillariophyta</taxon>
        <taxon>Bacillariophyceae</taxon>
        <taxon>Bacillariophycidae</taxon>
        <taxon>Naviculales</taxon>
        <taxon>Naviculaceae</taxon>
        <taxon>Seminavis</taxon>
    </lineage>
</organism>
<dbReference type="PIRSF" id="PIRSF003085">
    <property type="entry name" value="CMAS"/>
    <property type="match status" value="1"/>
</dbReference>
<reference evidence="6" key="1">
    <citation type="submission" date="2020-06" db="EMBL/GenBank/DDBJ databases">
        <authorList>
            <consortium name="Plant Systems Biology data submission"/>
        </authorList>
    </citation>
    <scope>NUCLEOTIDE SEQUENCE</scope>
    <source>
        <strain evidence="6">D6</strain>
    </source>
</reference>
<keyword evidence="7" id="KW-1185">Reference proteome</keyword>
<protein>
    <submittedName>
        <fullName evidence="6">Cyclopropane-fatty-acyl-phospholipid synthase</fullName>
    </submittedName>
</protein>
<dbReference type="EMBL" id="CAICTM010002032">
    <property type="protein sequence ID" value="CAB9527637.1"/>
    <property type="molecule type" value="Genomic_DNA"/>
</dbReference>
<dbReference type="Gene3D" id="3.40.50.150">
    <property type="entry name" value="Vaccinia Virus protein VP39"/>
    <property type="match status" value="1"/>
</dbReference>
<evidence type="ECO:0000313" key="7">
    <source>
        <dbReference type="Proteomes" id="UP001153069"/>
    </source>
</evidence>
<name>A0A9N8HVZ1_9STRA</name>
<evidence type="ECO:0000256" key="5">
    <source>
        <dbReference type="ARBA" id="ARBA00023098"/>
    </source>
</evidence>
<dbReference type="PANTHER" id="PTHR43667">
    <property type="entry name" value="CYCLOPROPANE-FATTY-ACYL-PHOSPHOLIPID SYNTHASE"/>
    <property type="match status" value="1"/>
</dbReference>
<proteinExistence type="inferred from homology"/>
<dbReference type="OrthoDB" id="412182at2759"/>
<evidence type="ECO:0000256" key="2">
    <source>
        <dbReference type="ARBA" id="ARBA00022603"/>
    </source>
</evidence>
<evidence type="ECO:0000256" key="4">
    <source>
        <dbReference type="ARBA" id="ARBA00022691"/>
    </source>
</evidence>
<dbReference type="GO" id="GO:0032259">
    <property type="term" value="P:methylation"/>
    <property type="evidence" value="ECO:0007669"/>
    <property type="project" value="UniProtKB-KW"/>
</dbReference>
<dbReference type="InterPro" id="IPR003333">
    <property type="entry name" value="CMAS"/>
</dbReference>
<sequence length="424" mass="48700">MMPLDFLECMFWYVVFRGYQMAVAFVTWLLPTSCAKRIGRSEFAKYKIKITTDYDGDGTSLNNKTTSLIRDEEKLIKCEVVVHNAKLFQRFQVDDILGVGESYMEGWWDSDDLLEVIRIGLSMPASLTEVLGDRYLNAVNKQTTLQSLAVARVHYCLSPELWEAMLGPTMNYTCGYWKKDTHTLEEAQINKMDLVAKKLKLKPGMKVLDLGCGWGSAAHYMATHHNVSVVAYNNCPEQVGYCRRKCKGLDVTIHCDDYRNATGTFDAVYSIGLFEHIGHTNGKGYFQVVHRCLTQEGVALVQTTVSADNEIRTCRWSDKYIFPGGEFPYSHEMLSASKDFGFVLEDVHSFGRSYVKTLAEWHRNFNAHWDELEPKFASLVEGKFYRMWNFYLLAGLAHYDTRLAQLVQFTYTRLGRKEEYVSVR</sequence>
<keyword evidence="2" id="KW-0489">Methyltransferase</keyword>
<evidence type="ECO:0000256" key="1">
    <source>
        <dbReference type="ARBA" id="ARBA00010815"/>
    </source>
</evidence>
<dbReference type="CDD" id="cd02440">
    <property type="entry name" value="AdoMet_MTases"/>
    <property type="match status" value="1"/>
</dbReference>
<evidence type="ECO:0000313" key="6">
    <source>
        <dbReference type="EMBL" id="CAB9527637.1"/>
    </source>
</evidence>
<dbReference type="AlphaFoldDB" id="A0A9N8HVZ1"/>
<evidence type="ECO:0000256" key="3">
    <source>
        <dbReference type="ARBA" id="ARBA00022679"/>
    </source>
</evidence>
<comment type="caution">
    <text evidence="6">The sequence shown here is derived from an EMBL/GenBank/DDBJ whole genome shotgun (WGS) entry which is preliminary data.</text>
</comment>